<dbReference type="InterPro" id="IPR001480">
    <property type="entry name" value="Bulb-type_lectin_dom"/>
</dbReference>
<dbReference type="CDD" id="cd01098">
    <property type="entry name" value="PAN_AP_plant"/>
    <property type="match status" value="1"/>
</dbReference>
<evidence type="ECO:0000259" key="26">
    <source>
        <dbReference type="PROSITE" id="PS50927"/>
    </source>
</evidence>
<keyword evidence="11 22" id="KW-1133">Transmembrane helix</keyword>
<dbReference type="PANTHER" id="PTHR27002:SF981">
    <property type="entry name" value="NON-SPECIFIC SERINE_THREONINE PROTEIN KINASE"/>
    <property type="match status" value="1"/>
</dbReference>
<evidence type="ECO:0000256" key="17">
    <source>
        <dbReference type="ARBA" id="ARBA00048679"/>
    </source>
</evidence>
<dbReference type="SUPFAM" id="SSF51110">
    <property type="entry name" value="alpha-D-mannose-specific plant lectins"/>
    <property type="match status" value="1"/>
</dbReference>
<dbReference type="Pfam" id="PF01453">
    <property type="entry name" value="B_lectin"/>
    <property type="match status" value="1"/>
</dbReference>
<evidence type="ECO:0000256" key="14">
    <source>
        <dbReference type="ARBA" id="ARBA00023170"/>
    </source>
</evidence>
<keyword evidence="6 23" id="KW-0732">Signal</keyword>
<dbReference type="CDD" id="cd14066">
    <property type="entry name" value="STKc_IRAK"/>
    <property type="match status" value="1"/>
</dbReference>
<keyword evidence="12 22" id="KW-0472">Membrane</keyword>
<dbReference type="PROSITE" id="PS50011">
    <property type="entry name" value="PROTEIN_KINASE_DOM"/>
    <property type="match status" value="1"/>
</dbReference>
<keyword evidence="14" id="KW-0675">Receptor</keyword>
<feature type="compositionally biased region" description="Polar residues" evidence="21">
    <location>
        <begin position="485"/>
        <end position="500"/>
    </location>
</feature>
<evidence type="ECO:0000256" key="9">
    <source>
        <dbReference type="ARBA" id="ARBA00022777"/>
    </source>
</evidence>
<keyword evidence="2" id="KW-1003">Cell membrane</keyword>
<dbReference type="InterPro" id="IPR011009">
    <property type="entry name" value="Kinase-like_dom_sf"/>
</dbReference>
<feature type="compositionally biased region" description="Polar residues" evidence="21">
    <location>
        <begin position="814"/>
        <end position="833"/>
    </location>
</feature>
<evidence type="ECO:0000259" key="24">
    <source>
        <dbReference type="PROSITE" id="PS50011"/>
    </source>
</evidence>
<keyword evidence="13" id="KW-1015">Disulfide bond</keyword>
<dbReference type="Gene3D" id="1.10.510.10">
    <property type="entry name" value="Transferase(Phosphotransferase) domain 1"/>
    <property type="match status" value="1"/>
</dbReference>
<evidence type="ECO:0000256" key="20">
    <source>
        <dbReference type="PROSITE-ProRule" id="PRU10141"/>
    </source>
</evidence>
<evidence type="ECO:0000256" key="8">
    <source>
        <dbReference type="ARBA" id="ARBA00022741"/>
    </source>
</evidence>
<keyword evidence="4 18" id="KW-0808">Transferase</keyword>
<dbReference type="FunFam" id="1.10.510.10:FF:000060">
    <property type="entry name" value="G-type lectin S-receptor-like serine/threonine-protein kinase"/>
    <property type="match status" value="1"/>
</dbReference>
<dbReference type="Pfam" id="PF07714">
    <property type="entry name" value="PK_Tyr_Ser-Thr"/>
    <property type="match status" value="1"/>
</dbReference>
<dbReference type="InterPro" id="IPR000858">
    <property type="entry name" value="S_locus_glycoprot_dom"/>
</dbReference>
<dbReference type="PROSITE" id="PS50026">
    <property type="entry name" value="EGF_3"/>
    <property type="match status" value="1"/>
</dbReference>
<dbReference type="SUPFAM" id="SSF56112">
    <property type="entry name" value="Protein kinase-like (PK-like)"/>
    <property type="match status" value="1"/>
</dbReference>
<evidence type="ECO:0000256" key="23">
    <source>
        <dbReference type="SAM" id="SignalP"/>
    </source>
</evidence>
<keyword evidence="29" id="KW-1185">Reference proteome</keyword>
<keyword evidence="8 18" id="KW-0547">Nucleotide-binding</keyword>
<evidence type="ECO:0000256" key="1">
    <source>
        <dbReference type="ARBA" id="ARBA00004251"/>
    </source>
</evidence>
<dbReference type="PIRSF" id="PIRSF000641">
    <property type="entry name" value="SRK"/>
    <property type="match status" value="1"/>
</dbReference>
<evidence type="ECO:0000256" key="7">
    <source>
        <dbReference type="ARBA" id="ARBA00022734"/>
    </source>
</evidence>
<evidence type="ECO:0000256" key="16">
    <source>
        <dbReference type="ARBA" id="ARBA00047899"/>
    </source>
</evidence>
<dbReference type="InterPro" id="IPR024171">
    <property type="entry name" value="SRK-like_kinase"/>
</dbReference>
<evidence type="ECO:0000256" key="5">
    <source>
        <dbReference type="ARBA" id="ARBA00022692"/>
    </source>
</evidence>
<evidence type="ECO:0000256" key="12">
    <source>
        <dbReference type="ARBA" id="ARBA00023136"/>
    </source>
</evidence>
<comment type="caution">
    <text evidence="28">The sequence shown here is derived from an EMBL/GenBank/DDBJ whole genome shotgun (WGS) entry which is preliminary data.</text>
</comment>
<dbReference type="InterPro" id="IPR008271">
    <property type="entry name" value="Ser/Thr_kinase_AS"/>
</dbReference>
<accession>A0AAE1IP34</accession>
<evidence type="ECO:0000256" key="15">
    <source>
        <dbReference type="ARBA" id="ARBA00023180"/>
    </source>
</evidence>
<dbReference type="InterPro" id="IPR000719">
    <property type="entry name" value="Prot_kinase_dom"/>
</dbReference>
<dbReference type="InterPro" id="IPR001245">
    <property type="entry name" value="Ser-Thr/Tyr_kinase_cat_dom"/>
</dbReference>
<evidence type="ECO:0000256" key="10">
    <source>
        <dbReference type="ARBA" id="ARBA00022840"/>
    </source>
</evidence>
<evidence type="ECO:0000313" key="29">
    <source>
        <dbReference type="Proteomes" id="UP001293593"/>
    </source>
</evidence>
<keyword evidence="5 22" id="KW-0812">Transmembrane</keyword>
<evidence type="ECO:0000259" key="25">
    <source>
        <dbReference type="PROSITE" id="PS50026"/>
    </source>
</evidence>
<feature type="domain" description="Bulb-type lectin" evidence="26">
    <location>
        <begin position="25"/>
        <end position="149"/>
    </location>
</feature>
<dbReference type="PANTHER" id="PTHR27002">
    <property type="entry name" value="RECEPTOR-LIKE SERINE/THREONINE-PROTEIN KINASE SD1-8"/>
    <property type="match status" value="1"/>
</dbReference>
<evidence type="ECO:0000256" key="4">
    <source>
        <dbReference type="ARBA" id="ARBA00022679"/>
    </source>
</evidence>
<keyword evidence="9 18" id="KW-0418">Kinase</keyword>
<dbReference type="CDD" id="cd00028">
    <property type="entry name" value="B_lectin"/>
    <property type="match status" value="1"/>
</dbReference>
<keyword evidence="19" id="KW-0245">EGF-like domain</keyword>
<dbReference type="GO" id="GO:0005524">
    <property type="term" value="F:ATP binding"/>
    <property type="evidence" value="ECO:0007669"/>
    <property type="project" value="UniProtKB-UniRule"/>
</dbReference>
<organism evidence="28 29">
    <name type="scientific">Acacia crassicarpa</name>
    <name type="common">northern wattle</name>
    <dbReference type="NCBI Taxonomy" id="499986"/>
    <lineage>
        <taxon>Eukaryota</taxon>
        <taxon>Viridiplantae</taxon>
        <taxon>Streptophyta</taxon>
        <taxon>Embryophyta</taxon>
        <taxon>Tracheophyta</taxon>
        <taxon>Spermatophyta</taxon>
        <taxon>Magnoliopsida</taxon>
        <taxon>eudicotyledons</taxon>
        <taxon>Gunneridae</taxon>
        <taxon>Pentapetalae</taxon>
        <taxon>rosids</taxon>
        <taxon>fabids</taxon>
        <taxon>Fabales</taxon>
        <taxon>Fabaceae</taxon>
        <taxon>Caesalpinioideae</taxon>
        <taxon>mimosoid clade</taxon>
        <taxon>Acacieae</taxon>
        <taxon>Acacia</taxon>
    </lineage>
</organism>
<dbReference type="SMART" id="SM00473">
    <property type="entry name" value="PAN_AP"/>
    <property type="match status" value="1"/>
</dbReference>
<dbReference type="PROSITE" id="PS50948">
    <property type="entry name" value="PAN"/>
    <property type="match status" value="1"/>
</dbReference>
<feature type="signal peptide" evidence="23">
    <location>
        <begin position="1"/>
        <end position="24"/>
    </location>
</feature>
<keyword evidence="3 18" id="KW-0723">Serine/threonine-protein kinase</keyword>
<evidence type="ECO:0000256" key="11">
    <source>
        <dbReference type="ARBA" id="ARBA00022989"/>
    </source>
</evidence>
<evidence type="ECO:0000313" key="28">
    <source>
        <dbReference type="EMBL" id="KAK4253998.1"/>
    </source>
</evidence>
<dbReference type="Proteomes" id="UP001293593">
    <property type="component" value="Unassembled WGS sequence"/>
</dbReference>
<dbReference type="PROSITE" id="PS50927">
    <property type="entry name" value="BULB_LECTIN"/>
    <property type="match status" value="1"/>
</dbReference>
<evidence type="ECO:0000256" key="13">
    <source>
        <dbReference type="ARBA" id="ARBA00023157"/>
    </source>
</evidence>
<dbReference type="SMART" id="SM00108">
    <property type="entry name" value="B_lectin"/>
    <property type="match status" value="1"/>
</dbReference>
<dbReference type="InterPro" id="IPR000742">
    <property type="entry name" value="EGF"/>
</dbReference>
<dbReference type="GO" id="GO:0048544">
    <property type="term" value="P:recognition of pollen"/>
    <property type="evidence" value="ECO:0007669"/>
    <property type="project" value="InterPro"/>
</dbReference>
<evidence type="ECO:0000256" key="6">
    <source>
        <dbReference type="ARBA" id="ARBA00022729"/>
    </source>
</evidence>
<dbReference type="AlphaFoldDB" id="A0AAE1IP34"/>
<evidence type="ECO:0000256" key="2">
    <source>
        <dbReference type="ARBA" id="ARBA00022475"/>
    </source>
</evidence>
<feature type="domain" description="EGF-like" evidence="25">
    <location>
        <begin position="288"/>
        <end position="326"/>
    </location>
</feature>
<dbReference type="Pfam" id="PF00954">
    <property type="entry name" value="S_locus_glycop"/>
    <property type="match status" value="1"/>
</dbReference>
<feature type="transmembrane region" description="Helical" evidence="22">
    <location>
        <begin position="447"/>
        <end position="470"/>
    </location>
</feature>
<dbReference type="PROSITE" id="PS00108">
    <property type="entry name" value="PROTEIN_KINASE_ST"/>
    <property type="match status" value="1"/>
</dbReference>
<dbReference type="InterPro" id="IPR017441">
    <property type="entry name" value="Protein_kinase_ATP_BS"/>
</dbReference>
<feature type="binding site" evidence="20">
    <location>
        <position position="546"/>
    </location>
    <ligand>
        <name>ATP</name>
        <dbReference type="ChEBI" id="CHEBI:30616"/>
    </ligand>
</feature>
<evidence type="ECO:0000256" key="18">
    <source>
        <dbReference type="PIRNR" id="PIRNR000641"/>
    </source>
</evidence>
<dbReference type="PROSITE" id="PS00107">
    <property type="entry name" value="PROTEIN_KINASE_ATP"/>
    <property type="match status" value="1"/>
</dbReference>
<dbReference type="InterPro" id="IPR036426">
    <property type="entry name" value="Bulb-type_lectin_dom_sf"/>
</dbReference>
<comment type="similarity">
    <text evidence="18">Belongs to the protein kinase superfamily. Ser/Thr protein kinase family.</text>
</comment>
<reference evidence="28" key="1">
    <citation type="submission" date="2023-10" db="EMBL/GenBank/DDBJ databases">
        <title>Chromosome-level genome of the transformable northern wattle, Acacia crassicarpa.</title>
        <authorList>
            <person name="Massaro I."/>
            <person name="Sinha N.R."/>
            <person name="Poethig S."/>
            <person name="Leichty A.R."/>
        </authorList>
    </citation>
    <scope>NUCLEOTIDE SEQUENCE</scope>
    <source>
        <strain evidence="28">Acra3RX</strain>
        <tissue evidence="28">Leaf</tissue>
    </source>
</reference>
<comment type="catalytic activity">
    <reaction evidence="16 18">
        <text>L-threonyl-[protein] + ATP = O-phospho-L-threonyl-[protein] + ADP + H(+)</text>
        <dbReference type="Rhea" id="RHEA:46608"/>
        <dbReference type="Rhea" id="RHEA-COMP:11060"/>
        <dbReference type="Rhea" id="RHEA-COMP:11605"/>
        <dbReference type="ChEBI" id="CHEBI:15378"/>
        <dbReference type="ChEBI" id="CHEBI:30013"/>
        <dbReference type="ChEBI" id="CHEBI:30616"/>
        <dbReference type="ChEBI" id="CHEBI:61977"/>
        <dbReference type="ChEBI" id="CHEBI:456216"/>
        <dbReference type="EC" id="2.7.11.1"/>
    </reaction>
</comment>
<evidence type="ECO:0000256" key="19">
    <source>
        <dbReference type="PROSITE-ProRule" id="PRU00076"/>
    </source>
</evidence>
<dbReference type="Gene3D" id="2.90.10.10">
    <property type="entry name" value="Bulb-type lectin domain"/>
    <property type="match status" value="1"/>
</dbReference>
<evidence type="ECO:0000256" key="3">
    <source>
        <dbReference type="ARBA" id="ARBA00022527"/>
    </source>
</evidence>
<dbReference type="Gene3D" id="3.30.200.20">
    <property type="entry name" value="Phosphorylase Kinase, domain 1"/>
    <property type="match status" value="1"/>
</dbReference>
<evidence type="ECO:0000256" key="21">
    <source>
        <dbReference type="SAM" id="MobiDB-lite"/>
    </source>
</evidence>
<dbReference type="GO" id="GO:0030246">
    <property type="term" value="F:carbohydrate binding"/>
    <property type="evidence" value="ECO:0007669"/>
    <property type="project" value="UniProtKB-KW"/>
</dbReference>
<dbReference type="EC" id="2.7.11.1" evidence="18"/>
<dbReference type="InterPro" id="IPR003609">
    <property type="entry name" value="Pan_app"/>
</dbReference>
<dbReference type="CDD" id="cd00054">
    <property type="entry name" value="EGF_CA"/>
    <property type="match status" value="1"/>
</dbReference>
<feature type="domain" description="Protein kinase" evidence="24">
    <location>
        <begin position="518"/>
        <end position="803"/>
    </location>
</feature>
<dbReference type="FunFam" id="3.30.200.20:FF:000330">
    <property type="entry name" value="G-type lectin S-receptor-like serine/threonine-protein kinase At4g03230"/>
    <property type="match status" value="1"/>
</dbReference>
<feature type="chain" id="PRO_5042290160" description="Receptor-like serine/threonine-protein kinase" evidence="23">
    <location>
        <begin position="25"/>
        <end position="833"/>
    </location>
</feature>
<protein>
    <recommendedName>
        <fullName evidence="18">Receptor-like serine/threonine-protein kinase</fullName>
        <ecNumber evidence="18">2.7.11.1</ecNumber>
    </recommendedName>
</protein>
<dbReference type="SMART" id="SM00220">
    <property type="entry name" value="S_TKc"/>
    <property type="match status" value="1"/>
</dbReference>
<feature type="region of interest" description="Disordered" evidence="21">
    <location>
        <begin position="481"/>
        <end position="502"/>
    </location>
</feature>
<name>A0AAE1IP34_9FABA</name>
<comment type="caution">
    <text evidence="19">Lacks conserved residue(s) required for the propagation of feature annotation.</text>
</comment>
<dbReference type="Pfam" id="PF08276">
    <property type="entry name" value="PAN_2"/>
    <property type="match status" value="1"/>
</dbReference>
<keyword evidence="10 18" id="KW-0067">ATP-binding</keyword>
<feature type="region of interest" description="Disordered" evidence="21">
    <location>
        <begin position="812"/>
        <end position="833"/>
    </location>
</feature>
<evidence type="ECO:0000256" key="22">
    <source>
        <dbReference type="SAM" id="Phobius"/>
    </source>
</evidence>
<dbReference type="GO" id="GO:0004674">
    <property type="term" value="F:protein serine/threonine kinase activity"/>
    <property type="evidence" value="ECO:0007669"/>
    <property type="project" value="UniProtKB-KW"/>
</dbReference>
<keyword evidence="15" id="KW-0325">Glycoprotein</keyword>
<gene>
    <name evidence="28" type="ORF">QN277_009435</name>
</gene>
<feature type="domain" description="Apple" evidence="27">
    <location>
        <begin position="347"/>
        <end position="428"/>
    </location>
</feature>
<dbReference type="GO" id="GO:0005886">
    <property type="term" value="C:plasma membrane"/>
    <property type="evidence" value="ECO:0007669"/>
    <property type="project" value="UniProtKB-SubCell"/>
</dbReference>
<proteinExistence type="inferred from homology"/>
<keyword evidence="7" id="KW-0430">Lectin</keyword>
<dbReference type="EMBL" id="JAWXYG010000014">
    <property type="protein sequence ID" value="KAK4253998.1"/>
    <property type="molecule type" value="Genomic_DNA"/>
</dbReference>
<comment type="subcellular location">
    <subcellularLocation>
        <location evidence="1">Cell membrane</location>
        <topology evidence="1">Single-pass type I membrane protein</topology>
    </subcellularLocation>
</comment>
<comment type="catalytic activity">
    <reaction evidence="17 18">
        <text>L-seryl-[protein] + ATP = O-phospho-L-seryl-[protein] + ADP + H(+)</text>
        <dbReference type="Rhea" id="RHEA:17989"/>
        <dbReference type="Rhea" id="RHEA-COMP:9863"/>
        <dbReference type="Rhea" id="RHEA-COMP:11604"/>
        <dbReference type="ChEBI" id="CHEBI:15378"/>
        <dbReference type="ChEBI" id="CHEBI:29999"/>
        <dbReference type="ChEBI" id="CHEBI:30616"/>
        <dbReference type="ChEBI" id="CHEBI:83421"/>
        <dbReference type="ChEBI" id="CHEBI:456216"/>
        <dbReference type="EC" id="2.7.11.1"/>
    </reaction>
</comment>
<evidence type="ECO:0000259" key="27">
    <source>
        <dbReference type="PROSITE" id="PS50948"/>
    </source>
</evidence>
<dbReference type="FunFam" id="2.90.10.10:FF:000029">
    <property type="entry name" value="G-type lectin S-receptor-like serine/threonine-protein kinase"/>
    <property type="match status" value="1"/>
</dbReference>
<sequence>MKKAKGVVILSVILSHCFFLFCAASDTITINKPIRDGDLLISKENSFALGFFSPGKSNNRFVGIWYYNLQLQTNVWVANRDDPVTDKSGVLSISSDGNLVLHCNYSNKPIWSTNASVTVPNTTVVAQLTDLGNLVLSQNDSNKTVIWQSFDHPTDTFLPSSFLGVNKRTGQSWFLQAWKAEEDPGTGNFSIKFNTSGKSQLFMYNNYAPWWRAGSYNGEKLVGIPFMKRAMATYFKITVTDDDNEVGVVFHPYDKRIVLRVVTVPSGFFQAMLWDFNKNQWNRYWSAPEVDCDSYASCGANGNCDPLNYANFRCSCLPGFEPKNPIEWYQNSDASQGCVRKKGPSLCGNGEGFVRVESVKIPDTSVATANMNMSLEECEKECLRNCSCNAYAVADVRNGGSGCLSWYGTFMDTQILSQEGQDLFVRVDSIELAKYARKSKRSLTMSWKVGISVTFVTLVAILIALSVCFFRNKKRRDEIKEQEAKLNSPTEEQNGDNRAQPSLPFFSIKTIITATNNFSDENQLGQGGFGSVYKGILVNGEEVAVKRLSQGSGQGTLEFKNEIKLIAKLQHRNLVKLLGYCIHKEERMLIYEYLPNKSLNFFLFDRNQRMSLDWDTRFSIIFGIARGLLYLHHDSRLKIIHRDLKASNVLLDATMNPKISDFGMARIFGEDEIQARTRRIVGTYGYMSPEYAMVGQYSTKSDVFSFGVLLLEIISGKRCTDSHKERGQINLIGQVWDFWKEEKALEIVDSTLGESYRLDVALRCIQIGLLCVQESALSRPSMLEVVFMLGNEVSIPSPNKPAFLFDSNIEHSESSTSGGPSVNNVSNTTISAR</sequence>
<dbReference type="Gene3D" id="3.50.4.10">
    <property type="entry name" value="Hepatocyte Growth Factor"/>
    <property type="match status" value="1"/>
</dbReference>